<evidence type="ECO:0000313" key="1">
    <source>
        <dbReference type="EMBL" id="KAI1695519.1"/>
    </source>
</evidence>
<dbReference type="EMBL" id="JAKKPZ010000396">
    <property type="protein sequence ID" value="KAI1695519.1"/>
    <property type="molecule type" value="Genomic_DNA"/>
</dbReference>
<organism evidence="1 2">
    <name type="scientific">Ditylenchus destructor</name>
    <dbReference type="NCBI Taxonomy" id="166010"/>
    <lineage>
        <taxon>Eukaryota</taxon>
        <taxon>Metazoa</taxon>
        <taxon>Ecdysozoa</taxon>
        <taxon>Nematoda</taxon>
        <taxon>Chromadorea</taxon>
        <taxon>Rhabditida</taxon>
        <taxon>Tylenchina</taxon>
        <taxon>Tylenchomorpha</taxon>
        <taxon>Sphaerularioidea</taxon>
        <taxon>Anguinidae</taxon>
        <taxon>Anguininae</taxon>
        <taxon>Ditylenchus</taxon>
    </lineage>
</organism>
<gene>
    <name evidence="1" type="ORF">DdX_19536</name>
</gene>
<keyword evidence="2" id="KW-1185">Reference proteome</keyword>
<name>A0AAD4QXB4_9BILA</name>
<dbReference type="Proteomes" id="UP001201812">
    <property type="component" value="Unassembled WGS sequence"/>
</dbReference>
<protein>
    <submittedName>
        <fullName evidence="1">Uncharacterized protein</fullName>
    </submittedName>
</protein>
<dbReference type="AlphaFoldDB" id="A0AAD4QXB4"/>
<reference evidence="1" key="1">
    <citation type="submission" date="2022-01" db="EMBL/GenBank/DDBJ databases">
        <title>Genome Sequence Resource for Two Populations of Ditylenchus destructor, the Migratory Endoparasitic Phytonematode.</title>
        <authorList>
            <person name="Zhang H."/>
            <person name="Lin R."/>
            <person name="Xie B."/>
        </authorList>
    </citation>
    <scope>NUCLEOTIDE SEQUENCE</scope>
    <source>
        <strain evidence="1">BazhouSP</strain>
    </source>
</reference>
<comment type="caution">
    <text evidence="1">The sequence shown here is derived from an EMBL/GenBank/DDBJ whole genome shotgun (WGS) entry which is preliminary data.</text>
</comment>
<sequence>MSLLSSTYKINICQSYHIPPIYLCHLFETALSKISHPPQECWAETFKYLKLGASVRRTEKTAGEGRAQRRYVSGRLFLTASLLLGCGERAQICRGKPEEMLVQKRMKRESRQAETEEAILHGKTISFRCLSSVPGKINSD</sequence>
<evidence type="ECO:0000313" key="2">
    <source>
        <dbReference type="Proteomes" id="UP001201812"/>
    </source>
</evidence>
<accession>A0AAD4QXB4</accession>
<proteinExistence type="predicted"/>